<feature type="signal peptide" evidence="5">
    <location>
        <begin position="1"/>
        <end position="25"/>
    </location>
</feature>
<feature type="domain" description="Cytochrome c" evidence="6">
    <location>
        <begin position="25"/>
        <end position="119"/>
    </location>
</feature>
<dbReference type="InterPro" id="IPR009056">
    <property type="entry name" value="Cyt_c-like_dom"/>
</dbReference>
<dbReference type="EMBL" id="WMIG01000007">
    <property type="protein sequence ID" value="MTH60409.1"/>
    <property type="molecule type" value="Genomic_DNA"/>
</dbReference>
<keyword evidence="5" id="KW-0732">Signal</keyword>
<evidence type="ECO:0000256" key="3">
    <source>
        <dbReference type="ARBA" id="ARBA00023004"/>
    </source>
</evidence>
<evidence type="ECO:0000313" key="7">
    <source>
        <dbReference type="EMBL" id="MTH60409.1"/>
    </source>
</evidence>
<protein>
    <submittedName>
        <fullName evidence="7">C-type cytochrome</fullName>
    </submittedName>
</protein>
<keyword evidence="2 4" id="KW-0479">Metal-binding</keyword>
<dbReference type="Pfam" id="PF13442">
    <property type="entry name" value="Cytochrome_CBB3"/>
    <property type="match status" value="1"/>
</dbReference>
<evidence type="ECO:0000256" key="4">
    <source>
        <dbReference type="PROSITE-ProRule" id="PRU00433"/>
    </source>
</evidence>
<dbReference type="OrthoDB" id="70223at2"/>
<dbReference type="PANTHER" id="PTHR35008:SF8">
    <property type="entry name" value="ALCOHOL DEHYDROGENASE CYTOCHROME C SUBUNIT"/>
    <property type="match status" value="1"/>
</dbReference>
<dbReference type="PROSITE" id="PS51007">
    <property type="entry name" value="CYTC"/>
    <property type="match status" value="1"/>
</dbReference>
<dbReference type="PANTHER" id="PTHR35008">
    <property type="entry name" value="BLL4482 PROTEIN-RELATED"/>
    <property type="match status" value="1"/>
</dbReference>
<dbReference type="AlphaFoldDB" id="A0A844HMU7"/>
<dbReference type="InterPro" id="IPR036909">
    <property type="entry name" value="Cyt_c-like_dom_sf"/>
</dbReference>
<keyword evidence="1 4" id="KW-0349">Heme</keyword>
<dbReference type="GO" id="GO:0009055">
    <property type="term" value="F:electron transfer activity"/>
    <property type="evidence" value="ECO:0007669"/>
    <property type="project" value="InterPro"/>
</dbReference>
<evidence type="ECO:0000256" key="2">
    <source>
        <dbReference type="ARBA" id="ARBA00022723"/>
    </source>
</evidence>
<dbReference type="SUPFAM" id="SSF46626">
    <property type="entry name" value="Cytochrome c"/>
    <property type="match status" value="1"/>
</dbReference>
<reference evidence="7 8" key="1">
    <citation type="submission" date="2019-11" db="EMBL/GenBank/DDBJ databases">
        <authorList>
            <person name="Dong K."/>
        </authorList>
    </citation>
    <scope>NUCLEOTIDE SEQUENCE [LARGE SCALE GENOMIC DNA]</scope>
    <source>
        <strain evidence="7 8">NBRC 112902</strain>
    </source>
</reference>
<keyword evidence="8" id="KW-1185">Reference proteome</keyword>
<feature type="chain" id="PRO_5032647963" evidence="5">
    <location>
        <begin position="26"/>
        <end position="155"/>
    </location>
</feature>
<dbReference type="Gene3D" id="1.10.760.10">
    <property type="entry name" value="Cytochrome c-like domain"/>
    <property type="match status" value="1"/>
</dbReference>
<evidence type="ECO:0000313" key="8">
    <source>
        <dbReference type="Proteomes" id="UP000449846"/>
    </source>
</evidence>
<keyword evidence="3 4" id="KW-0408">Iron</keyword>
<organism evidence="7 8">
    <name type="scientific">Paracoccus litorisediminis</name>
    <dbReference type="NCBI Taxonomy" id="2006130"/>
    <lineage>
        <taxon>Bacteria</taxon>
        <taxon>Pseudomonadati</taxon>
        <taxon>Pseudomonadota</taxon>
        <taxon>Alphaproteobacteria</taxon>
        <taxon>Rhodobacterales</taxon>
        <taxon>Paracoccaceae</taxon>
        <taxon>Paracoccus</taxon>
    </lineage>
</organism>
<gene>
    <name evidence="7" type="ORF">GL300_14425</name>
</gene>
<name>A0A844HMU7_9RHOB</name>
<dbReference type="GO" id="GO:0046872">
    <property type="term" value="F:metal ion binding"/>
    <property type="evidence" value="ECO:0007669"/>
    <property type="project" value="UniProtKB-KW"/>
</dbReference>
<evidence type="ECO:0000259" key="6">
    <source>
        <dbReference type="PROSITE" id="PS51007"/>
    </source>
</evidence>
<evidence type="ECO:0000256" key="1">
    <source>
        <dbReference type="ARBA" id="ARBA00022617"/>
    </source>
</evidence>
<evidence type="ECO:0000256" key="5">
    <source>
        <dbReference type="SAM" id="SignalP"/>
    </source>
</evidence>
<dbReference type="GO" id="GO:0020037">
    <property type="term" value="F:heme binding"/>
    <property type="evidence" value="ECO:0007669"/>
    <property type="project" value="InterPro"/>
</dbReference>
<dbReference type="InterPro" id="IPR051459">
    <property type="entry name" value="Cytochrome_c-type_DH"/>
</dbReference>
<dbReference type="RefSeq" id="WP_155040349.1">
    <property type="nucleotide sequence ID" value="NZ_WMIG01000007.1"/>
</dbReference>
<accession>A0A844HMU7</accession>
<dbReference type="Proteomes" id="UP000449846">
    <property type="component" value="Unassembled WGS sequence"/>
</dbReference>
<sequence length="155" mass="15597">MRFARIRPMAVPALLVAAFAAPALGQDATGAQLFADHCAACHNEGGAGNPGLAPALNRPGFWDAFGDKGPDYLAGVIASGLMGTIVAGDETYAGLIMPPQSGLSDIEAASVANWVLLEVGRDAPGAGPKVTPDLIAATRAAAPAAHDLIAMRPEG</sequence>
<proteinExistence type="predicted"/>
<comment type="caution">
    <text evidence="7">The sequence shown here is derived from an EMBL/GenBank/DDBJ whole genome shotgun (WGS) entry which is preliminary data.</text>
</comment>